<name>A0A1F5GTC4_9BACT</name>
<dbReference type="EMBL" id="MFBJ01000065">
    <property type="protein sequence ID" value="OGD95085.1"/>
    <property type="molecule type" value="Genomic_DNA"/>
</dbReference>
<evidence type="ECO:0008006" key="3">
    <source>
        <dbReference type="Google" id="ProtNLM"/>
    </source>
</evidence>
<comment type="caution">
    <text evidence="1">The sequence shown here is derived from an EMBL/GenBank/DDBJ whole genome shotgun (WGS) entry which is preliminary data.</text>
</comment>
<sequence length="788" mass="87604">MANRFDIIENLKIEVATSEKEAGRSFVSLFGEELFRNVFPFAQQPTKPENAKEFGSIALEAGLLALPIGKIVKSIPKTAITEIADTALSRLVNAIKEAKPIRKGIEKLASLERARRAGAAAGVLEKAEGESAFIRAKGQLKGELVSEKPAFEPLRAKVPELEPLAQEARKYKSAEEFVKTQEPNKLLHLTDKSNVGSIEKQGLRSTAATEGKITDGISLTTKRTEANEIFGNAEVSVYVRPDAKRITLKEALDKMGFADETDIGVIKNVETEAPAWARENGYDILDMRGARGAIYKGMDEIRVLNPDVVKTKSQLTDFYNQAVKGVKVAPEITAKLAQGDIDTLFIQIQRHPDLSVYDKISAADGFSQLLRGEIPQPSKLSLLEDVFGKDLIKETLNKRPALDKLKDLATEVLNIPRSLLASFDMSAPLRQGVFFIGKPKSVAKAGYQMFRQAFSEKNYVQWLDDVKKTPEYKLMQDSGLYLADPRRVSGGLAAREERFMSQLAEKIPIIGQGIKAAERAYTSYLNKLRTDVFVNISNKFQKMGLSPKENPDLYESLGAFVNNATGRGDLGKFNGIAQQLNTLFFSPRLIASRFNMLNPVWYAKQHPLVRKEAIKSFAEFVGIGTTILTMAKMGGADVEVDPRSTDFGKIRVGNTRWDIWGGFQQWVRVFSQMALKARKTQKGEIVELSRKKFPFETRFDVGLRFFRGKLAPVPSLALELFEGSKLFGEEIKPTQEVIENTIPLYLQDIGEAFEQLGPSTMISVGVPAFFGVGVQTYEEKKKEGRFNF</sequence>
<dbReference type="Proteomes" id="UP000176666">
    <property type="component" value="Unassembled WGS sequence"/>
</dbReference>
<accession>A0A1F5GTC4</accession>
<dbReference type="AlphaFoldDB" id="A0A1F5GTC4"/>
<protein>
    <recommendedName>
        <fullName evidence="3">Large polyvalent protein associated domain-containing protein</fullName>
    </recommendedName>
</protein>
<proteinExistence type="predicted"/>
<evidence type="ECO:0000313" key="1">
    <source>
        <dbReference type="EMBL" id="OGD95085.1"/>
    </source>
</evidence>
<organism evidence="1 2">
    <name type="scientific">Candidatus Curtissbacteria bacterium RIFCSPHIGHO2_12_FULL_38_9b</name>
    <dbReference type="NCBI Taxonomy" id="1797720"/>
    <lineage>
        <taxon>Bacteria</taxon>
        <taxon>Candidatus Curtissiibacteriota</taxon>
    </lineage>
</organism>
<reference evidence="1 2" key="1">
    <citation type="journal article" date="2016" name="Nat. Commun.">
        <title>Thousands of microbial genomes shed light on interconnected biogeochemical processes in an aquifer system.</title>
        <authorList>
            <person name="Anantharaman K."/>
            <person name="Brown C.T."/>
            <person name="Hug L.A."/>
            <person name="Sharon I."/>
            <person name="Castelle C.J."/>
            <person name="Probst A.J."/>
            <person name="Thomas B.C."/>
            <person name="Singh A."/>
            <person name="Wilkins M.J."/>
            <person name="Karaoz U."/>
            <person name="Brodie E.L."/>
            <person name="Williams K.H."/>
            <person name="Hubbard S.S."/>
            <person name="Banfield J.F."/>
        </authorList>
    </citation>
    <scope>NUCLEOTIDE SEQUENCE [LARGE SCALE GENOMIC DNA]</scope>
</reference>
<evidence type="ECO:0000313" key="2">
    <source>
        <dbReference type="Proteomes" id="UP000176666"/>
    </source>
</evidence>
<gene>
    <name evidence="1" type="ORF">A3F02_04145</name>
</gene>